<feature type="region of interest" description="Disordered" evidence="1">
    <location>
        <begin position="536"/>
        <end position="574"/>
    </location>
</feature>
<dbReference type="EMBL" id="CAUWAG010000007">
    <property type="protein sequence ID" value="CAJ2504691.1"/>
    <property type="molecule type" value="Genomic_DNA"/>
</dbReference>
<feature type="compositionally biased region" description="Low complexity" evidence="1">
    <location>
        <begin position="541"/>
        <end position="555"/>
    </location>
</feature>
<feature type="region of interest" description="Disordered" evidence="1">
    <location>
        <begin position="1"/>
        <end position="119"/>
    </location>
</feature>
<proteinExistence type="predicted"/>
<dbReference type="PANTHER" id="PTHR22794">
    <property type="entry name" value="THAP DOMAIN PROTEIN 11"/>
    <property type="match status" value="1"/>
</dbReference>
<feature type="compositionally biased region" description="Low complexity" evidence="1">
    <location>
        <begin position="1"/>
        <end position="14"/>
    </location>
</feature>
<dbReference type="Pfam" id="PF10452">
    <property type="entry name" value="TCO89"/>
    <property type="match status" value="1"/>
</dbReference>
<sequence length="605" mass="65546">MNSSSASASASTTTQSKRPDHNRHDTSDSQVSDHASHVQHRPKPQKHVVGAGGRLHPRTNSSKALPKYHGAATAARPNHPNHPNRRQPSPSPERSPMLPQAQTHRRATSDLKLPKVPYDDDLNALDALDANTVLNSALKKNHSHSSLSTKRNRSHVDIAKRNKSAANIRRSSSHKDVHRLKGPKSQVHFDLGNDGQQEDEWVDASASASPYMSRRSSVNHSSASPAKPPPSKEAVSEDKSRPNTPEDHPLSDEQDEQDDRDDQDEQDEPDERDPSPSREVAEHNSYITSRLLRRTPSHSAPPQMSAETASVPPHAVSPASQTSHGPPSLYGTPKTSTFVGSGPEELTSRFVNGAAVDVGANGETGSYFTPIRAEGSRSESARWPRSLGSLSREHRDPASGEEDDSALAPRTRRVAQRAAPAGQSRTQQKLNLQRASSTIEPAQAGGGVGVVGASPLVGGTDYDNRDPRIGKLLERTGMEYMVVRRYQNPIARSIARLSQLPSVNKNQRIQKPNGVNGAPHSKKLSEGRLAVSQSLVDMARSRPVTPRRSTSIRTPHGASSSFDANEDGPHDRMSGSIYVDGNNDGVAAILRNLWDKNMDLGASQD</sequence>
<feature type="region of interest" description="Disordered" evidence="1">
    <location>
        <begin position="358"/>
        <end position="430"/>
    </location>
</feature>
<feature type="compositionally biased region" description="Polar residues" evidence="1">
    <location>
        <begin position="297"/>
        <end position="308"/>
    </location>
</feature>
<feature type="compositionally biased region" description="Acidic residues" evidence="1">
    <location>
        <begin position="252"/>
        <end position="271"/>
    </location>
</feature>
<gene>
    <name evidence="2" type="ORF">KHLLAP_LOCUS5159</name>
</gene>
<name>A0AAI8VHK4_9PEZI</name>
<feature type="compositionally biased region" description="Basic residues" evidence="1">
    <location>
        <begin position="37"/>
        <end position="46"/>
    </location>
</feature>
<dbReference type="PANTHER" id="PTHR22794:SF2">
    <property type="entry name" value="THAP DOMAIN-CONTAINING PROTEIN 11"/>
    <property type="match status" value="1"/>
</dbReference>
<dbReference type="Proteomes" id="UP001295740">
    <property type="component" value="Unassembled WGS sequence"/>
</dbReference>
<feature type="compositionally biased region" description="Basic and acidic residues" evidence="1">
    <location>
        <begin position="234"/>
        <end position="251"/>
    </location>
</feature>
<evidence type="ECO:0000313" key="2">
    <source>
        <dbReference type="EMBL" id="CAJ2504691.1"/>
    </source>
</evidence>
<feature type="compositionally biased region" description="Basic and acidic residues" evidence="1">
    <location>
        <begin position="17"/>
        <end position="27"/>
    </location>
</feature>
<dbReference type="InterPro" id="IPR018857">
    <property type="entry name" value="TORC1_cplx_su_TCO89"/>
</dbReference>
<organism evidence="2 3">
    <name type="scientific">Anthostomella pinea</name>
    <dbReference type="NCBI Taxonomy" id="933095"/>
    <lineage>
        <taxon>Eukaryota</taxon>
        <taxon>Fungi</taxon>
        <taxon>Dikarya</taxon>
        <taxon>Ascomycota</taxon>
        <taxon>Pezizomycotina</taxon>
        <taxon>Sordariomycetes</taxon>
        <taxon>Xylariomycetidae</taxon>
        <taxon>Xylariales</taxon>
        <taxon>Xylariaceae</taxon>
        <taxon>Anthostomella</taxon>
    </lineage>
</organism>
<dbReference type="GO" id="GO:0031929">
    <property type="term" value="P:TOR signaling"/>
    <property type="evidence" value="ECO:0007669"/>
    <property type="project" value="InterPro"/>
</dbReference>
<dbReference type="AlphaFoldDB" id="A0AAI8VHK4"/>
<protein>
    <submittedName>
        <fullName evidence="2">Uu.00g120850.m01.CDS01</fullName>
    </submittedName>
</protein>
<dbReference type="GO" id="GO:0031931">
    <property type="term" value="C:TORC1 complex"/>
    <property type="evidence" value="ECO:0007669"/>
    <property type="project" value="InterPro"/>
</dbReference>
<dbReference type="GO" id="GO:0000329">
    <property type="term" value="C:fungal-type vacuole membrane"/>
    <property type="evidence" value="ECO:0007669"/>
    <property type="project" value="TreeGrafter"/>
</dbReference>
<feature type="compositionally biased region" description="Low complexity" evidence="1">
    <location>
        <begin position="213"/>
        <end position="225"/>
    </location>
</feature>
<reference evidence="2" key="1">
    <citation type="submission" date="2023-10" db="EMBL/GenBank/DDBJ databases">
        <authorList>
            <person name="Hackl T."/>
        </authorList>
    </citation>
    <scope>NUCLEOTIDE SEQUENCE</scope>
</reference>
<feature type="region of interest" description="Disordered" evidence="1">
    <location>
        <begin position="140"/>
        <end position="345"/>
    </location>
</feature>
<evidence type="ECO:0000313" key="3">
    <source>
        <dbReference type="Proteomes" id="UP001295740"/>
    </source>
</evidence>
<accession>A0AAI8VHK4</accession>
<evidence type="ECO:0000256" key="1">
    <source>
        <dbReference type="SAM" id="MobiDB-lite"/>
    </source>
</evidence>
<feature type="compositionally biased region" description="Low complexity" evidence="1">
    <location>
        <begin position="86"/>
        <end position="96"/>
    </location>
</feature>
<comment type="caution">
    <text evidence="2">The sequence shown here is derived from an EMBL/GenBank/DDBJ whole genome shotgun (WGS) entry which is preliminary data.</text>
</comment>
<keyword evidence="3" id="KW-1185">Reference proteome</keyword>
<feature type="compositionally biased region" description="Basic and acidic residues" evidence="1">
    <location>
        <begin position="272"/>
        <end position="282"/>
    </location>
</feature>